<gene>
    <name evidence="1" type="ORF">V5799_004432</name>
</gene>
<protein>
    <submittedName>
        <fullName evidence="1">Uncharacterized protein</fullName>
    </submittedName>
</protein>
<evidence type="ECO:0000313" key="1">
    <source>
        <dbReference type="EMBL" id="KAK8757932.1"/>
    </source>
</evidence>
<dbReference type="Proteomes" id="UP001321473">
    <property type="component" value="Unassembled WGS sequence"/>
</dbReference>
<name>A0AAQ4D642_AMBAM</name>
<accession>A0AAQ4D642</accession>
<dbReference type="EMBL" id="JARKHS020034669">
    <property type="protein sequence ID" value="KAK8757932.1"/>
    <property type="molecule type" value="Genomic_DNA"/>
</dbReference>
<proteinExistence type="predicted"/>
<dbReference type="AlphaFoldDB" id="A0AAQ4D642"/>
<evidence type="ECO:0000313" key="2">
    <source>
        <dbReference type="Proteomes" id="UP001321473"/>
    </source>
</evidence>
<organism evidence="1 2">
    <name type="scientific">Amblyomma americanum</name>
    <name type="common">Lone star tick</name>
    <dbReference type="NCBI Taxonomy" id="6943"/>
    <lineage>
        <taxon>Eukaryota</taxon>
        <taxon>Metazoa</taxon>
        <taxon>Ecdysozoa</taxon>
        <taxon>Arthropoda</taxon>
        <taxon>Chelicerata</taxon>
        <taxon>Arachnida</taxon>
        <taxon>Acari</taxon>
        <taxon>Parasitiformes</taxon>
        <taxon>Ixodida</taxon>
        <taxon>Ixodoidea</taxon>
        <taxon>Ixodidae</taxon>
        <taxon>Amblyomminae</taxon>
        <taxon>Amblyomma</taxon>
    </lineage>
</organism>
<keyword evidence="2" id="KW-1185">Reference proteome</keyword>
<sequence length="75" mass="7919">MHGAEDLKMMHELGGLGHFCGLEDDILQPRVLPLVATSSVGDRVIAAVFAACVAFDSCPPSTSAAQSSSLMLMQW</sequence>
<comment type="caution">
    <text evidence="1">The sequence shown here is derived from an EMBL/GenBank/DDBJ whole genome shotgun (WGS) entry which is preliminary data.</text>
</comment>
<reference evidence="1 2" key="1">
    <citation type="journal article" date="2023" name="Arcadia Sci">
        <title>De novo assembly of a long-read Amblyomma americanum tick genome.</title>
        <authorList>
            <person name="Chou S."/>
            <person name="Poskanzer K.E."/>
            <person name="Rollins M."/>
            <person name="Thuy-Boun P.S."/>
        </authorList>
    </citation>
    <scope>NUCLEOTIDE SEQUENCE [LARGE SCALE GENOMIC DNA]</scope>
    <source>
        <strain evidence="1">F_SG_1</strain>
        <tissue evidence="1">Salivary glands</tissue>
    </source>
</reference>